<name>A0A438HM23_VITVI</name>
<accession>A0A438HM23</accession>
<evidence type="ECO:0000313" key="1">
    <source>
        <dbReference type="EMBL" id="RVW85545.1"/>
    </source>
</evidence>
<evidence type="ECO:0000313" key="2">
    <source>
        <dbReference type="Proteomes" id="UP000288805"/>
    </source>
</evidence>
<comment type="caution">
    <text evidence="1">The sequence shown here is derived from an EMBL/GenBank/DDBJ whole genome shotgun (WGS) entry which is preliminary data.</text>
</comment>
<dbReference type="EMBL" id="QGNW01000203">
    <property type="protein sequence ID" value="RVW85545.1"/>
    <property type="molecule type" value="Genomic_DNA"/>
</dbReference>
<dbReference type="AlphaFoldDB" id="A0A438HM23"/>
<dbReference type="Proteomes" id="UP000288805">
    <property type="component" value="Unassembled WGS sequence"/>
</dbReference>
<proteinExistence type="predicted"/>
<sequence>MANACWDSNLINSLKVNGIRMEDEEELKGGIATIKSMFEYSQAKRPDLATDLFKGIEALDKDLIKGLFLEDEVLSALSDLDSDKALGLDGFSLVFGNFCWAMVGRKVM</sequence>
<gene>
    <name evidence="1" type="ORF">CK203_044080</name>
</gene>
<organism evidence="1 2">
    <name type="scientific">Vitis vinifera</name>
    <name type="common">Grape</name>
    <dbReference type="NCBI Taxonomy" id="29760"/>
    <lineage>
        <taxon>Eukaryota</taxon>
        <taxon>Viridiplantae</taxon>
        <taxon>Streptophyta</taxon>
        <taxon>Embryophyta</taxon>
        <taxon>Tracheophyta</taxon>
        <taxon>Spermatophyta</taxon>
        <taxon>Magnoliopsida</taxon>
        <taxon>eudicotyledons</taxon>
        <taxon>Gunneridae</taxon>
        <taxon>Pentapetalae</taxon>
        <taxon>rosids</taxon>
        <taxon>Vitales</taxon>
        <taxon>Vitaceae</taxon>
        <taxon>Viteae</taxon>
        <taxon>Vitis</taxon>
    </lineage>
</organism>
<protein>
    <submittedName>
        <fullName evidence="1">Uncharacterized protein</fullName>
    </submittedName>
</protein>
<reference evidence="1 2" key="1">
    <citation type="journal article" date="2018" name="PLoS Genet.">
        <title>Population sequencing reveals clonal diversity and ancestral inbreeding in the grapevine cultivar Chardonnay.</title>
        <authorList>
            <person name="Roach M.J."/>
            <person name="Johnson D.L."/>
            <person name="Bohlmann J."/>
            <person name="van Vuuren H.J."/>
            <person name="Jones S.J."/>
            <person name="Pretorius I.S."/>
            <person name="Schmidt S.A."/>
            <person name="Borneman A.R."/>
        </authorList>
    </citation>
    <scope>NUCLEOTIDE SEQUENCE [LARGE SCALE GENOMIC DNA]</scope>
    <source>
        <strain evidence="2">cv. Chardonnay</strain>
        <tissue evidence="1">Leaf</tissue>
    </source>
</reference>